<dbReference type="OrthoDB" id="1936608at2759"/>
<sequence>MDFDGRKPGFDLVIELRHAFIVLLVIVKRKNTIRKLRNENREWVTGDKEITKGEMGSSGKYDAETRLCNAWTSLVMRCITSVSYLVFFNDDDILFCETNLEGANVMKASVAKCEGVSSQLINFDKSLIYFSNNVSLETNEWIGNVLRVRISNNPEKYLGLPTMVGRRKKQSFSNLNERFIK</sequence>
<dbReference type="AlphaFoldDB" id="A0A5B6VZ90"/>
<proteinExistence type="predicted"/>
<gene>
    <name evidence="1" type="ORF">EPI10_024566</name>
</gene>
<name>A0A5B6VZ90_9ROSI</name>
<keyword evidence="2" id="KW-1185">Reference proteome</keyword>
<organism evidence="1 2">
    <name type="scientific">Gossypium australe</name>
    <dbReference type="NCBI Taxonomy" id="47621"/>
    <lineage>
        <taxon>Eukaryota</taxon>
        <taxon>Viridiplantae</taxon>
        <taxon>Streptophyta</taxon>
        <taxon>Embryophyta</taxon>
        <taxon>Tracheophyta</taxon>
        <taxon>Spermatophyta</taxon>
        <taxon>Magnoliopsida</taxon>
        <taxon>eudicotyledons</taxon>
        <taxon>Gunneridae</taxon>
        <taxon>Pentapetalae</taxon>
        <taxon>rosids</taxon>
        <taxon>malvids</taxon>
        <taxon>Malvales</taxon>
        <taxon>Malvaceae</taxon>
        <taxon>Malvoideae</taxon>
        <taxon>Gossypium</taxon>
    </lineage>
</organism>
<dbReference type="EMBL" id="SMMG02000005">
    <property type="protein sequence ID" value="KAA3474262.1"/>
    <property type="molecule type" value="Genomic_DNA"/>
</dbReference>
<comment type="caution">
    <text evidence="1">The sequence shown here is derived from an EMBL/GenBank/DDBJ whole genome shotgun (WGS) entry which is preliminary data.</text>
</comment>
<reference evidence="2" key="1">
    <citation type="journal article" date="2019" name="Plant Biotechnol. J.">
        <title>Genome sequencing of the Australian wild diploid species Gossypium australe highlights disease resistance and delayed gland morphogenesis.</title>
        <authorList>
            <person name="Cai Y."/>
            <person name="Cai X."/>
            <person name="Wang Q."/>
            <person name="Wang P."/>
            <person name="Zhang Y."/>
            <person name="Cai C."/>
            <person name="Xu Y."/>
            <person name="Wang K."/>
            <person name="Zhou Z."/>
            <person name="Wang C."/>
            <person name="Geng S."/>
            <person name="Li B."/>
            <person name="Dong Q."/>
            <person name="Hou Y."/>
            <person name="Wang H."/>
            <person name="Ai P."/>
            <person name="Liu Z."/>
            <person name="Yi F."/>
            <person name="Sun M."/>
            <person name="An G."/>
            <person name="Cheng J."/>
            <person name="Zhang Y."/>
            <person name="Shi Q."/>
            <person name="Xie Y."/>
            <person name="Shi X."/>
            <person name="Chang Y."/>
            <person name="Huang F."/>
            <person name="Chen Y."/>
            <person name="Hong S."/>
            <person name="Mi L."/>
            <person name="Sun Q."/>
            <person name="Zhang L."/>
            <person name="Zhou B."/>
            <person name="Peng R."/>
            <person name="Zhang X."/>
            <person name="Liu F."/>
        </authorList>
    </citation>
    <scope>NUCLEOTIDE SEQUENCE [LARGE SCALE GENOMIC DNA]</scope>
    <source>
        <strain evidence="2">cv. PA1801</strain>
    </source>
</reference>
<keyword evidence="1" id="KW-0808">Transferase</keyword>
<evidence type="ECO:0000313" key="2">
    <source>
        <dbReference type="Proteomes" id="UP000325315"/>
    </source>
</evidence>
<accession>A0A5B6VZ90</accession>
<dbReference type="Proteomes" id="UP000325315">
    <property type="component" value="Unassembled WGS sequence"/>
</dbReference>
<keyword evidence="1" id="KW-0548">Nucleotidyltransferase</keyword>
<protein>
    <submittedName>
        <fullName evidence="1">Reverse transcriptase</fullName>
    </submittedName>
</protein>
<keyword evidence="1" id="KW-0695">RNA-directed DNA polymerase</keyword>
<evidence type="ECO:0000313" key="1">
    <source>
        <dbReference type="EMBL" id="KAA3474262.1"/>
    </source>
</evidence>
<dbReference type="GO" id="GO:0003964">
    <property type="term" value="F:RNA-directed DNA polymerase activity"/>
    <property type="evidence" value="ECO:0007669"/>
    <property type="project" value="UniProtKB-KW"/>
</dbReference>